<dbReference type="Pfam" id="PF01850">
    <property type="entry name" value="PIN"/>
    <property type="match status" value="1"/>
</dbReference>
<dbReference type="PANTHER" id="PTHR38826">
    <property type="entry name" value="RIBONUCLEASE VAPC13"/>
    <property type="match status" value="1"/>
</dbReference>
<dbReference type="PANTHER" id="PTHR38826:SF5">
    <property type="entry name" value="RIBONUCLEASE VAPC13"/>
    <property type="match status" value="1"/>
</dbReference>
<dbReference type="SUPFAM" id="SSF88723">
    <property type="entry name" value="PIN domain-like"/>
    <property type="match status" value="1"/>
</dbReference>
<keyword evidence="2" id="KW-0540">Nuclease</keyword>
<dbReference type="RefSeq" id="WP_067259249.1">
    <property type="nucleotide sequence ID" value="NZ_LWMW01000092.1"/>
</dbReference>
<sequence length="130" mass="15006">MILVDSNFFIALMNDKDQYHEKAKKLANDIMKENNKIVSLLMVSEAIASIAKRKNGEIANKLYNVIVDNFEIYYPKKEDIEESMELVLKYGGNLSLADCLAIQIMKKRKIINIFSFDDDFDRVSGIIRIH</sequence>
<dbReference type="EMBL" id="LWMW01000092">
    <property type="protein sequence ID" value="KZX16443.1"/>
    <property type="molecule type" value="Genomic_DNA"/>
</dbReference>
<dbReference type="AlphaFoldDB" id="A0A166EAB3"/>
<gene>
    <name evidence="2" type="primary">vapC_4</name>
    <name evidence="2" type="ORF">MBCUT_08290</name>
</gene>
<feature type="domain" description="PIN" evidence="1">
    <location>
        <begin position="2"/>
        <end position="124"/>
    </location>
</feature>
<dbReference type="STRING" id="47311.MBCUT_08290"/>
<keyword evidence="2" id="KW-0378">Hydrolase</keyword>
<dbReference type="Proteomes" id="UP000077275">
    <property type="component" value="Unassembled WGS sequence"/>
</dbReference>
<organism evidence="2 3">
    <name type="scientific">Methanobrevibacter cuticularis</name>
    <dbReference type="NCBI Taxonomy" id="47311"/>
    <lineage>
        <taxon>Archaea</taxon>
        <taxon>Methanobacteriati</taxon>
        <taxon>Methanobacteriota</taxon>
        <taxon>Methanomada group</taxon>
        <taxon>Methanobacteria</taxon>
        <taxon>Methanobacteriales</taxon>
        <taxon>Methanobacteriaceae</taxon>
        <taxon>Methanobrevibacter</taxon>
    </lineage>
</organism>
<evidence type="ECO:0000313" key="3">
    <source>
        <dbReference type="Proteomes" id="UP000077275"/>
    </source>
</evidence>
<dbReference type="OrthoDB" id="41298at2157"/>
<proteinExistence type="predicted"/>
<dbReference type="GO" id="GO:0004519">
    <property type="term" value="F:endonuclease activity"/>
    <property type="evidence" value="ECO:0007669"/>
    <property type="project" value="UniProtKB-KW"/>
</dbReference>
<dbReference type="Gene3D" id="3.40.50.1010">
    <property type="entry name" value="5'-nuclease"/>
    <property type="match status" value="1"/>
</dbReference>
<reference evidence="2 3" key="1">
    <citation type="submission" date="2016-04" db="EMBL/GenBank/DDBJ databases">
        <title>Genome sequence of Methanobrevibacter cuticularis DSM 11139.</title>
        <authorList>
            <person name="Poehlein A."/>
            <person name="Seedorf H."/>
            <person name="Daniel R."/>
        </authorList>
    </citation>
    <scope>NUCLEOTIDE SEQUENCE [LARGE SCALE GENOMIC DNA]</scope>
    <source>
        <strain evidence="2 3">DSM 11139</strain>
    </source>
</reference>
<dbReference type="InterPro" id="IPR029060">
    <property type="entry name" value="PIN-like_dom_sf"/>
</dbReference>
<name>A0A166EAB3_9EURY</name>
<protein>
    <submittedName>
        <fullName evidence="2">tRNA(FMet)-specific endonuclease VapC</fullName>
    </submittedName>
</protein>
<dbReference type="InterPro" id="IPR052106">
    <property type="entry name" value="PINc/VapC_TA"/>
</dbReference>
<dbReference type="InterPro" id="IPR002716">
    <property type="entry name" value="PIN_dom"/>
</dbReference>
<keyword evidence="2" id="KW-0255">Endonuclease</keyword>
<evidence type="ECO:0000259" key="1">
    <source>
        <dbReference type="Pfam" id="PF01850"/>
    </source>
</evidence>
<dbReference type="PATRIC" id="fig|47311.3.peg.914"/>
<accession>A0A166EAB3</accession>
<comment type="caution">
    <text evidence="2">The sequence shown here is derived from an EMBL/GenBank/DDBJ whole genome shotgun (WGS) entry which is preliminary data.</text>
</comment>
<evidence type="ECO:0000313" key="2">
    <source>
        <dbReference type="EMBL" id="KZX16443.1"/>
    </source>
</evidence>
<keyword evidence="3" id="KW-1185">Reference proteome</keyword>